<dbReference type="AlphaFoldDB" id="A0A9D2CGK4"/>
<feature type="region of interest" description="Disordered" evidence="1">
    <location>
        <begin position="50"/>
        <end position="69"/>
    </location>
</feature>
<evidence type="ECO:0000313" key="4">
    <source>
        <dbReference type="EMBL" id="HIY78989.1"/>
    </source>
</evidence>
<feature type="domain" description="Streptococcal pilin isopeptide linkage" evidence="3">
    <location>
        <begin position="186"/>
        <end position="291"/>
    </location>
</feature>
<evidence type="ECO:0000259" key="3">
    <source>
        <dbReference type="Pfam" id="PF12892"/>
    </source>
</evidence>
<sequence>MKESGNVAGVDNDAEASKTFTVTVTDNGDGTLSVTSNPAQGALFSFTNTYSVDPEESSPTGEGGITITKNLTGRNLNEGEFTFELVDQSGTAVATGTNDASGNVELGTVRFTEPGEFTYTVREANNGLGGVDYDAAQYKATAKVTDNGDGTLAVTWSFGTAAGDSASDIEFNNTYTATSMSVLLGGSKVLDGRALTKGEFEFQLADKDGNVLQTVSNAENGSFCFDPIAYDQAGTYEYTISEVKGDAEGVTYDGTTYEVRVVVTDNGNGQLQVSELTYNGEASLPVFHNTYVEPARPVEPTTPAEPPTETIPRAGDATNTMLPAVIAASGITLAVAGSLVIARRRSK</sequence>
<dbReference type="Proteomes" id="UP000824133">
    <property type="component" value="Unassembled WGS sequence"/>
</dbReference>
<dbReference type="NCBIfam" id="TIGR03786">
    <property type="entry name" value="strep_pil_rpt"/>
    <property type="match status" value="2"/>
</dbReference>
<protein>
    <recommendedName>
        <fullName evidence="3">Streptococcal pilin isopeptide linkage domain-containing protein</fullName>
    </recommendedName>
</protein>
<evidence type="ECO:0000256" key="1">
    <source>
        <dbReference type="SAM" id="MobiDB-lite"/>
    </source>
</evidence>
<keyword evidence="2" id="KW-1133">Transmembrane helix</keyword>
<feature type="domain" description="Streptococcal pilin isopeptide linkage" evidence="3">
    <location>
        <begin position="2"/>
        <end position="51"/>
    </location>
</feature>
<comment type="caution">
    <text evidence="4">The sequence shown here is derived from an EMBL/GenBank/DDBJ whole genome shotgun (WGS) entry which is preliminary data.</text>
</comment>
<name>A0A9D2CGK4_9ACTN</name>
<gene>
    <name evidence="4" type="ORF">IAA42_00890</name>
</gene>
<feature type="domain" description="Streptococcal pilin isopeptide linkage" evidence="3">
    <location>
        <begin position="65"/>
        <end position="176"/>
    </location>
</feature>
<keyword evidence="2" id="KW-0812">Transmembrane</keyword>
<dbReference type="InterPro" id="IPR022464">
    <property type="entry name" value="Strep_pil_isopept_link"/>
</dbReference>
<keyword evidence="2" id="KW-0472">Membrane</keyword>
<evidence type="ECO:0000256" key="2">
    <source>
        <dbReference type="SAM" id="Phobius"/>
    </source>
</evidence>
<reference evidence="4" key="2">
    <citation type="submission" date="2021-04" db="EMBL/GenBank/DDBJ databases">
        <authorList>
            <person name="Gilroy R."/>
        </authorList>
    </citation>
    <scope>NUCLEOTIDE SEQUENCE</scope>
    <source>
        <strain evidence="4">ChiHjej10B9-743</strain>
    </source>
</reference>
<reference evidence="4" key="1">
    <citation type="journal article" date="2021" name="PeerJ">
        <title>Extensive microbial diversity within the chicken gut microbiome revealed by metagenomics and culture.</title>
        <authorList>
            <person name="Gilroy R."/>
            <person name="Ravi A."/>
            <person name="Getino M."/>
            <person name="Pursley I."/>
            <person name="Horton D.L."/>
            <person name="Alikhan N.F."/>
            <person name="Baker D."/>
            <person name="Gharbi K."/>
            <person name="Hall N."/>
            <person name="Watson M."/>
            <person name="Adriaenssens E.M."/>
            <person name="Foster-Nyarko E."/>
            <person name="Jarju S."/>
            <person name="Secka A."/>
            <person name="Antonio M."/>
            <person name="Oren A."/>
            <person name="Chaudhuri R.R."/>
            <person name="La Ragione R."/>
            <person name="Hildebrand F."/>
            <person name="Pallen M.J."/>
        </authorList>
    </citation>
    <scope>NUCLEOTIDE SEQUENCE</scope>
    <source>
        <strain evidence="4">ChiHjej10B9-743</strain>
    </source>
</reference>
<dbReference type="InterPro" id="IPR038174">
    <property type="entry name" value="Strep_pil_link_sf"/>
</dbReference>
<evidence type="ECO:0000313" key="5">
    <source>
        <dbReference type="Proteomes" id="UP000824133"/>
    </source>
</evidence>
<dbReference type="EMBL" id="DXCP01000005">
    <property type="protein sequence ID" value="HIY78989.1"/>
    <property type="molecule type" value="Genomic_DNA"/>
</dbReference>
<dbReference type="Gene3D" id="2.60.40.3050">
    <property type="match status" value="3"/>
</dbReference>
<dbReference type="Pfam" id="PF12892">
    <property type="entry name" value="FctA"/>
    <property type="match status" value="3"/>
</dbReference>
<proteinExistence type="predicted"/>
<organism evidence="4 5">
    <name type="scientific">Candidatus Olsenella excrementavium</name>
    <dbReference type="NCBI Taxonomy" id="2838709"/>
    <lineage>
        <taxon>Bacteria</taxon>
        <taxon>Bacillati</taxon>
        <taxon>Actinomycetota</taxon>
        <taxon>Coriobacteriia</taxon>
        <taxon>Coriobacteriales</taxon>
        <taxon>Atopobiaceae</taxon>
        <taxon>Olsenella</taxon>
    </lineage>
</organism>
<feature type="transmembrane region" description="Helical" evidence="2">
    <location>
        <begin position="321"/>
        <end position="342"/>
    </location>
</feature>
<accession>A0A9D2CGK4</accession>